<keyword evidence="4" id="KW-1185">Reference proteome</keyword>
<proteinExistence type="predicted"/>
<dbReference type="Proteomes" id="UP001265700">
    <property type="component" value="Unassembled WGS sequence"/>
</dbReference>
<dbReference type="InterPro" id="IPR042099">
    <property type="entry name" value="ANL_N_sf"/>
</dbReference>
<evidence type="ECO:0000259" key="2">
    <source>
        <dbReference type="Pfam" id="PF13193"/>
    </source>
</evidence>
<dbReference type="NCBIfam" id="NF004837">
    <property type="entry name" value="PRK06187.1"/>
    <property type="match status" value="1"/>
</dbReference>
<dbReference type="InterPro" id="IPR020845">
    <property type="entry name" value="AMP-binding_CS"/>
</dbReference>
<evidence type="ECO:0000313" key="4">
    <source>
        <dbReference type="Proteomes" id="UP001265700"/>
    </source>
</evidence>
<sequence length="518" mass="54982">MYLTQGLHRVLQQRPDAVATVFGQRRTSFSLLVDRVARLAGALSKLGVSGGDRIALLAQNSDRSVECLLAAWWLGAVTCPLNTRWSAPEIAYALKDCGVRVLVVDDAFASLVPELKALAPELGPVIHAGEQATPEGLLAWEDLIAAGESREDARPAGDALAAILYTGGTTGTPKGVMLSHANFWISSVARMAEVPNQVQAVTLLVAPLFHVAGLGRLVSQLVTGSTSVLLPAFRAETVLATLQDERVTDVVLVPSMLQMLLDHPSFPSCDLRHLDRIIHGASPISPGLLERAMKALPNCGFQSAYGMTETAATACSNGPYRWSEGTTLGPQALAAGRVCYGNEVRVVDADGREVPSNTVGEITIRGANVMQGYWNKPAETRAALRGGWLFTGDGGFMDNAGYVHIVDRVKDMIISGGENVYSAEVEGALSRHPAVAACAVIGVPSTAWGEAVHAVVVLRPGETVSAEALRAHCRSALAGYKCPKTIEFREALPLSPAGKVLKTVLREPFWGSSARQIN</sequence>
<evidence type="ECO:0000313" key="3">
    <source>
        <dbReference type="EMBL" id="MDR7151865.1"/>
    </source>
</evidence>
<name>A0ABU1WRE7_9BURK</name>
<dbReference type="RefSeq" id="WP_310320064.1">
    <property type="nucleotide sequence ID" value="NZ_JAVDWU010000009.1"/>
</dbReference>
<feature type="domain" description="AMP-binding enzyme C-terminal" evidence="2">
    <location>
        <begin position="424"/>
        <end position="499"/>
    </location>
</feature>
<dbReference type="Pfam" id="PF00501">
    <property type="entry name" value="AMP-binding"/>
    <property type="match status" value="1"/>
</dbReference>
<organism evidence="3 4">
    <name type="scientific">Hydrogenophaga palleronii</name>
    <dbReference type="NCBI Taxonomy" id="65655"/>
    <lineage>
        <taxon>Bacteria</taxon>
        <taxon>Pseudomonadati</taxon>
        <taxon>Pseudomonadota</taxon>
        <taxon>Betaproteobacteria</taxon>
        <taxon>Burkholderiales</taxon>
        <taxon>Comamonadaceae</taxon>
        <taxon>Hydrogenophaga</taxon>
    </lineage>
</organism>
<dbReference type="PROSITE" id="PS00455">
    <property type="entry name" value="AMP_BINDING"/>
    <property type="match status" value="1"/>
</dbReference>
<dbReference type="PANTHER" id="PTHR43201:SF32">
    <property type="entry name" value="2-SUCCINYLBENZOATE--COA LIGASE, CHLOROPLASTIC_PEROXISOMAL"/>
    <property type="match status" value="1"/>
</dbReference>
<dbReference type="SUPFAM" id="SSF56801">
    <property type="entry name" value="Acetyl-CoA synthetase-like"/>
    <property type="match status" value="1"/>
</dbReference>
<gene>
    <name evidence="3" type="ORF">J2W49_003841</name>
</gene>
<dbReference type="PANTHER" id="PTHR43201">
    <property type="entry name" value="ACYL-COA SYNTHETASE"/>
    <property type="match status" value="1"/>
</dbReference>
<keyword evidence="3" id="KW-0436">Ligase</keyword>
<dbReference type="EC" id="6.2.1.3" evidence="3"/>
<dbReference type="InterPro" id="IPR045851">
    <property type="entry name" value="AMP-bd_C_sf"/>
</dbReference>
<evidence type="ECO:0000259" key="1">
    <source>
        <dbReference type="Pfam" id="PF00501"/>
    </source>
</evidence>
<reference evidence="3 4" key="1">
    <citation type="submission" date="2023-07" db="EMBL/GenBank/DDBJ databases">
        <title>Sorghum-associated microbial communities from plants grown in Nebraska, USA.</title>
        <authorList>
            <person name="Schachtman D."/>
        </authorList>
    </citation>
    <scope>NUCLEOTIDE SEQUENCE [LARGE SCALE GENOMIC DNA]</scope>
    <source>
        <strain evidence="3 4">4249</strain>
    </source>
</reference>
<dbReference type="GO" id="GO:0004467">
    <property type="term" value="F:long-chain fatty acid-CoA ligase activity"/>
    <property type="evidence" value="ECO:0007669"/>
    <property type="project" value="UniProtKB-EC"/>
</dbReference>
<dbReference type="EMBL" id="JAVDWU010000009">
    <property type="protein sequence ID" value="MDR7151865.1"/>
    <property type="molecule type" value="Genomic_DNA"/>
</dbReference>
<dbReference type="InterPro" id="IPR025110">
    <property type="entry name" value="AMP-bd_C"/>
</dbReference>
<dbReference type="Pfam" id="PF13193">
    <property type="entry name" value="AMP-binding_C"/>
    <property type="match status" value="1"/>
</dbReference>
<dbReference type="InterPro" id="IPR000873">
    <property type="entry name" value="AMP-dep_synth/lig_dom"/>
</dbReference>
<protein>
    <submittedName>
        <fullName evidence="3">Long-chain acyl-CoA synthetase</fullName>
        <ecNumber evidence="3">6.2.1.3</ecNumber>
    </submittedName>
</protein>
<accession>A0ABU1WRE7</accession>
<dbReference type="Gene3D" id="3.30.300.30">
    <property type="match status" value="1"/>
</dbReference>
<dbReference type="Gene3D" id="3.40.50.12780">
    <property type="entry name" value="N-terminal domain of ligase-like"/>
    <property type="match status" value="1"/>
</dbReference>
<comment type="caution">
    <text evidence="3">The sequence shown here is derived from an EMBL/GenBank/DDBJ whole genome shotgun (WGS) entry which is preliminary data.</text>
</comment>
<feature type="domain" description="AMP-dependent synthetase/ligase" evidence="1">
    <location>
        <begin position="9"/>
        <end position="374"/>
    </location>
</feature>